<keyword evidence="6 7" id="KW-0694">RNA-binding</keyword>
<gene>
    <name evidence="7 9" type="primary">rnpA</name>
    <name evidence="9" type="ORF">G5C66_20095</name>
</gene>
<dbReference type="AlphaFoldDB" id="A0A6M1QYD8"/>
<evidence type="ECO:0000256" key="2">
    <source>
        <dbReference type="ARBA" id="ARBA00022694"/>
    </source>
</evidence>
<organism evidence="9 10">
    <name type="scientific">Nocardioides turkmenicus</name>
    <dbReference type="NCBI Taxonomy" id="2711220"/>
    <lineage>
        <taxon>Bacteria</taxon>
        <taxon>Bacillati</taxon>
        <taxon>Actinomycetota</taxon>
        <taxon>Actinomycetes</taxon>
        <taxon>Propionibacteriales</taxon>
        <taxon>Nocardioidaceae</taxon>
        <taxon>Nocardioides</taxon>
    </lineage>
</organism>
<protein>
    <recommendedName>
        <fullName evidence="7 8">Ribonuclease P protein component</fullName>
        <shortName evidence="7">RNase P protein</shortName>
        <shortName evidence="7">RNaseP protein</shortName>
        <ecNumber evidence="7 8">3.1.26.5</ecNumber>
    </recommendedName>
    <alternativeName>
        <fullName evidence="7">Protein C5</fullName>
    </alternativeName>
</protein>
<comment type="similarity">
    <text evidence="7">Belongs to the RnpA family.</text>
</comment>
<dbReference type="EC" id="3.1.26.5" evidence="7 8"/>
<dbReference type="RefSeq" id="WP_165112705.1">
    <property type="nucleotide sequence ID" value="NZ_JAALAA010000019.1"/>
</dbReference>
<evidence type="ECO:0000256" key="7">
    <source>
        <dbReference type="HAMAP-Rule" id="MF_00227"/>
    </source>
</evidence>
<evidence type="ECO:0000313" key="10">
    <source>
        <dbReference type="Proteomes" id="UP000483261"/>
    </source>
</evidence>
<dbReference type="GO" id="GO:0000049">
    <property type="term" value="F:tRNA binding"/>
    <property type="evidence" value="ECO:0007669"/>
    <property type="project" value="UniProtKB-UniRule"/>
</dbReference>
<evidence type="ECO:0000256" key="8">
    <source>
        <dbReference type="NCBIfam" id="TIGR00188"/>
    </source>
</evidence>
<sequence>MLPRRHRLIDSSGFKEAVRRGKRAGSKSLVVHLLVPGAGIDGDRATEPQVGFVVSKAVGPAVVRNRVKRRLRHQARESLSGLPGSAVLVVRALPAAADAGYDELGADLRRCLERVLR</sequence>
<dbReference type="EMBL" id="JAALAA010000019">
    <property type="protein sequence ID" value="NGN95025.1"/>
    <property type="molecule type" value="Genomic_DNA"/>
</dbReference>
<dbReference type="Proteomes" id="UP000483261">
    <property type="component" value="Unassembled WGS sequence"/>
</dbReference>
<comment type="function">
    <text evidence="1 7">RNaseP catalyzes the removal of the 5'-leader sequence from pre-tRNA to produce the mature 5'-terminus. It can also cleave other RNA substrates such as 4.5S RNA. The protein component plays an auxiliary but essential role in vivo by binding to the 5'-leader sequence and broadening the substrate specificity of the ribozyme.</text>
</comment>
<keyword evidence="4 7" id="KW-0255">Endonuclease</keyword>
<evidence type="ECO:0000256" key="4">
    <source>
        <dbReference type="ARBA" id="ARBA00022759"/>
    </source>
</evidence>
<dbReference type="GO" id="GO:0042781">
    <property type="term" value="F:3'-tRNA processing endoribonuclease activity"/>
    <property type="evidence" value="ECO:0007669"/>
    <property type="project" value="TreeGrafter"/>
</dbReference>
<dbReference type="PANTHER" id="PTHR33992">
    <property type="entry name" value="RIBONUCLEASE P PROTEIN COMPONENT"/>
    <property type="match status" value="1"/>
</dbReference>
<evidence type="ECO:0000256" key="1">
    <source>
        <dbReference type="ARBA" id="ARBA00002663"/>
    </source>
</evidence>
<dbReference type="Gene3D" id="3.30.230.10">
    <property type="match status" value="1"/>
</dbReference>
<dbReference type="GO" id="GO:0030677">
    <property type="term" value="C:ribonuclease P complex"/>
    <property type="evidence" value="ECO:0007669"/>
    <property type="project" value="TreeGrafter"/>
</dbReference>
<keyword evidence="5 7" id="KW-0378">Hydrolase</keyword>
<keyword evidence="3 7" id="KW-0540">Nuclease</keyword>
<dbReference type="HAMAP" id="MF_00227">
    <property type="entry name" value="RNase_P"/>
    <property type="match status" value="1"/>
</dbReference>
<evidence type="ECO:0000256" key="5">
    <source>
        <dbReference type="ARBA" id="ARBA00022801"/>
    </source>
</evidence>
<dbReference type="SUPFAM" id="SSF54211">
    <property type="entry name" value="Ribosomal protein S5 domain 2-like"/>
    <property type="match status" value="1"/>
</dbReference>
<accession>A0A6M1QYD8</accession>
<dbReference type="InterPro" id="IPR014721">
    <property type="entry name" value="Ribsml_uS5_D2-typ_fold_subgr"/>
</dbReference>
<dbReference type="GO" id="GO:0001682">
    <property type="term" value="P:tRNA 5'-leader removal"/>
    <property type="evidence" value="ECO:0007669"/>
    <property type="project" value="UniProtKB-UniRule"/>
</dbReference>
<proteinExistence type="inferred from homology"/>
<dbReference type="GO" id="GO:0004526">
    <property type="term" value="F:ribonuclease P activity"/>
    <property type="evidence" value="ECO:0007669"/>
    <property type="project" value="UniProtKB-UniRule"/>
</dbReference>
<dbReference type="PANTHER" id="PTHR33992:SF1">
    <property type="entry name" value="RIBONUCLEASE P PROTEIN COMPONENT"/>
    <property type="match status" value="1"/>
</dbReference>
<dbReference type="NCBIfam" id="TIGR00188">
    <property type="entry name" value="rnpA"/>
    <property type="match status" value="1"/>
</dbReference>
<keyword evidence="10" id="KW-1185">Reference proteome</keyword>
<evidence type="ECO:0000256" key="6">
    <source>
        <dbReference type="ARBA" id="ARBA00022884"/>
    </source>
</evidence>
<reference evidence="9 10" key="1">
    <citation type="submission" date="2020-02" db="EMBL/GenBank/DDBJ databases">
        <title>Whole-genome analyses of novel actinobacteria.</title>
        <authorList>
            <person name="Sahin N."/>
        </authorList>
    </citation>
    <scope>NUCLEOTIDE SEQUENCE [LARGE SCALE GENOMIC DNA]</scope>
    <source>
        <strain evidence="9 10">KC13</strain>
    </source>
</reference>
<comment type="caution">
    <text evidence="9">The sequence shown here is derived from an EMBL/GenBank/DDBJ whole genome shotgun (WGS) entry which is preliminary data.</text>
</comment>
<keyword evidence="2 7" id="KW-0819">tRNA processing</keyword>
<dbReference type="InterPro" id="IPR020539">
    <property type="entry name" value="RNase_P_CS"/>
</dbReference>
<dbReference type="Pfam" id="PF00825">
    <property type="entry name" value="Ribonuclease_P"/>
    <property type="match status" value="1"/>
</dbReference>
<dbReference type="PROSITE" id="PS00648">
    <property type="entry name" value="RIBONUCLEASE_P"/>
    <property type="match status" value="1"/>
</dbReference>
<comment type="subunit">
    <text evidence="7">Consists of a catalytic RNA component (M1 or rnpB) and a protein subunit.</text>
</comment>
<comment type="catalytic activity">
    <reaction evidence="7">
        <text>Endonucleolytic cleavage of RNA, removing 5'-extranucleotides from tRNA precursor.</text>
        <dbReference type="EC" id="3.1.26.5"/>
    </reaction>
</comment>
<evidence type="ECO:0000256" key="3">
    <source>
        <dbReference type="ARBA" id="ARBA00022722"/>
    </source>
</evidence>
<name>A0A6M1QYD8_9ACTN</name>
<dbReference type="InterPro" id="IPR000100">
    <property type="entry name" value="RNase_P"/>
</dbReference>
<dbReference type="InterPro" id="IPR020568">
    <property type="entry name" value="Ribosomal_Su5_D2-typ_SF"/>
</dbReference>
<evidence type="ECO:0000313" key="9">
    <source>
        <dbReference type="EMBL" id="NGN95025.1"/>
    </source>
</evidence>